<dbReference type="STRING" id="414703.SAMN04488125_101477"/>
<reference evidence="3" key="1">
    <citation type="submission" date="2016-10" db="EMBL/GenBank/DDBJ databases">
        <authorList>
            <person name="Varghese N."/>
            <person name="Submissions S."/>
        </authorList>
    </citation>
    <scope>NUCLEOTIDE SEQUENCE [LARGE SCALE GENOMIC DNA]</scope>
    <source>
        <strain evidence="3">CGMCC 1.6474</strain>
    </source>
</reference>
<name>A0A1I3Z4B8_9HYPH</name>
<evidence type="ECO:0000313" key="2">
    <source>
        <dbReference type="EMBL" id="SFK38399.1"/>
    </source>
</evidence>
<dbReference type="AlphaFoldDB" id="A0A1I3Z4B8"/>
<evidence type="ECO:0000256" key="1">
    <source>
        <dbReference type="SAM" id="MobiDB-lite"/>
    </source>
</evidence>
<feature type="region of interest" description="Disordered" evidence="1">
    <location>
        <begin position="1"/>
        <end position="60"/>
    </location>
</feature>
<gene>
    <name evidence="2" type="ORF">SAMN04488125_101477</name>
</gene>
<evidence type="ECO:0000313" key="3">
    <source>
        <dbReference type="Proteomes" id="UP000198804"/>
    </source>
</evidence>
<feature type="compositionally biased region" description="Basic and acidic residues" evidence="1">
    <location>
        <begin position="10"/>
        <end position="34"/>
    </location>
</feature>
<proteinExistence type="predicted"/>
<dbReference type="EMBL" id="FOSV01000001">
    <property type="protein sequence ID" value="SFK38399.1"/>
    <property type="molecule type" value="Genomic_DNA"/>
</dbReference>
<feature type="compositionally biased region" description="Acidic residues" evidence="1">
    <location>
        <begin position="47"/>
        <end position="60"/>
    </location>
</feature>
<protein>
    <submittedName>
        <fullName evidence="2">Uncharacterized protein</fullName>
    </submittedName>
</protein>
<keyword evidence="3" id="KW-1185">Reference proteome</keyword>
<organism evidence="2 3">
    <name type="scientific">Methylorubrum salsuginis</name>
    <dbReference type="NCBI Taxonomy" id="414703"/>
    <lineage>
        <taxon>Bacteria</taxon>
        <taxon>Pseudomonadati</taxon>
        <taxon>Pseudomonadota</taxon>
        <taxon>Alphaproteobacteria</taxon>
        <taxon>Hyphomicrobiales</taxon>
        <taxon>Methylobacteriaceae</taxon>
        <taxon>Methylorubrum</taxon>
    </lineage>
</organism>
<dbReference type="Proteomes" id="UP000198804">
    <property type="component" value="Unassembled WGS sequence"/>
</dbReference>
<sequence>MADAGLIPTDWKENPVTRSDSPKPGDEHETDRDQQSQTPTQSPAEPLPEEDLEQVEEQPS</sequence>
<accession>A0A1I3Z4B8</accession>